<evidence type="ECO:0000256" key="1">
    <source>
        <dbReference type="ARBA" id="ARBA00022701"/>
    </source>
</evidence>
<comment type="similarity">
    <text evidence="3">Belongs to the TRAFAC class myosin-kinesin ATPase superfamily. Kinesin family.</text>
</comment>
<dbReference type="InterPro" id="IPR056594">
    <property type="entry name" value="AT5G49610-like_b-prop"/>
</dbReference>
<dbReference type="SUPFAM" id="SSF52540">
    <property type="entry name" value="P-loop containing nucleoside triphosphate hydrolases"/>
    <property type="match status" value="1"/>
</dbReference>
<dbReference type="OrthoDB" id="3176171at2759"/>
<dbReference type="SUPFAM" id="SSF81383">
    <property type="entry name" value="F-box domain"/>
    <property type="match status" value="1"/>
</dbReference>
<evidence type="ECO:0000256" key="3">
    <source>
        <dbReference type="PROSITE-ProRule" id="PRU00283"/>
    </source>
</evidence>
<dbReference type="PANTHER" id="PTHR32133">
    <property type="entry name" value="OS07G0120400 PROTEIN"/>
    <property type="match status" value="1"/>
</dbReference>
<evidence type="ECO:0000313" key="8">
    <source>
        <dbReference type="Proteomes" id="UP000324897"/>
    </source>
</evidence>
<feature type="domain" description="Kinesin motor" evidence="6">
    <location>
        <begin position="1"/>
        <end position="144"/>
    </location>
</feature>
<evidence type="ECO:0000256" key="5">
    <source>
        <dbReference type="SAM" id="Phobius"/>
    </source>
</evidence>
<evidence type="ECO:0000313" key="7">
    <source>
        <dbReference type="EMBL" id="TVU07898.1"/>
    </source>
</evidence>
<dbReference type="GO" id="GO:0008017">
    <property type="term" value="F:microtubule binding"/>
    <property type="evidence" value="ECO:0007669"/>
    <property type="project" value="InterPro"/>
</dbReference>
<feature type="compositionally biased region" description="Polar residues" evidence="4">
    <location>
        <begin position="231"/>
        <end position="242"/>
    </location>
</feature>
<feature type="region of interest" description="Disordered" evidence="4">
    <location>
        <begin position="191"/>
        <end position="242"/>
    </location>
</feature>
<name>A0A5J9TAC1_9POAL</name>
<evidence type="ECO:0000256" key="2">
    <source>
        <dbReference type="ARBA" id="ARBA00023175"/>
    </source>
</evidence>
<dbReference type="GO" id="GO:0007018">
    <property type="term" value="P:microtubule-based movement"/>
    <property type="evidence" value="ECO:0007669"/>
    <property type="project" value="InterPro"/>
</dbReference>
<accession>A0A5J9TAC1</accession>
<dbReference type="PROSITE" id="PS50067">
    <property type="entry name" value="KINESIN_MOTOR_2"/>
    <property type="match status" value="1"/>
</dbReference>
<dbReference type="AlphaFoldDB" id="A0A5J9TAC1"/>
<evidence type="ECO:0000256" key="4">
    <source>
        <dbReference type="SAM" id="MobiDB-lite"/>
    </source>
</evidence>
<dbReference type="EMBL" id="RWGY01000039">
    <property type="protein sequence ID" value="TVU07898.1"/>
    <property type="molecule type" value="Genomic_DNA"/>
</dbReference>
<keyword evidence="1" id="KW-0493">Microtubule</keyword>
<dbReference type="SMART" id="SM00256">
    <property type="entry name" value="FBOX"/>
    <property type="match status" value="1"/>
</dbReference>
<reference evidence="7 8" key="1">
    <citation type="journal article" date="2019" name="Sci. Rep.">
        <title>A high-quality genome of Eragrostis curvula grass provides insights into Poaceae evolution and supports new strategies to enhance forage quality.</title>
        <authorList>
            <person name="Carballo J."/>
            <person name="Santos B.A.C.M."/>
            <person name="Zappacosta D."/>
            <person name="Garbus I."/>
            <person name="Selva J.P."/>
            <person name="Gallo C.A."/>
            <person name="Diaz A."/>
            <person name="Albertini E."/>
            <person name="Caccamo M."/>
            <person name="Echenique V."/>
        </authorList>
    </citation>
    <scope>NUCLEOTIDE SEQUENCE [LARGE SCALE GENOMIC DNA]</scope>
    <source>
        <strain evidence="8">cv. Victoria</strain>
        <tissue evidence="7">Leaf</tissue>
    </source>
</reference>
<comment type="caution">
    <text evidence="3">Lacks conserved residue(s) required for the propagation of feature annotation.</text>
</comment>
<dbReference type="PANTHER" id="PTHR32133:SF392">
    <property type="entry name" value="F-BOX DOMAIN-CONTAINING PROTEIN"/>
    <property type="match status" value="1"/>
</dbReference>
<feature type="compositionally biased region" description="Low complexity" evidence="4">
    <location>
        <begin position="192"/>
        <end position="210"/>
    </location>
</feature>
<keyword evidence="2" id="KW-0505">Motor protein</keyword>
<feature type="transmembrane region" description="Helical" evidence="5">
    <location>
        <begin position="101"/>
        <end position="131"/>
    </location>
</feature>
<keyword evidence="5" id="KW-1133">Transmembrane helix</keyword>
<organism evidence="7 8">
    <name type="scientific">Eragrostis curvula</name>
    <name type="common">weeping love grass</name>
    <dbReference type="NCBI Taxonomy" id="38414"/>
    <lineage>
        <taxon>Eukaryota</taxon>
        <taxon>Viridiplantae</taxon>
        <taxon>Streptophyta</taxon>
        <taxon>Embryophyta</taxon>
        <taxon>Tracheophyta</taxon>
        <taxon>Spermatophyta</taxon>
        <taxon>Magnoliopsida</taxon>
        <taxon>Liliopsida</taxon>
        <taxon>Poales</taxon>
        <taxon>Poaceae</taxon>
        <taxon>PACMAD clade</taxon>
        <taxon>Chloridoideae</taxon>
        <taxon>Eragrostideae</taxon>
        <taxon>Eragrostidinae</taxon>
        <taxon>Eragrostis</taxon>
    </lineage>
</organism>
<dbReference type="InterPro" id="IPR001752">
    <property type="entry name" value="Kinesin_motor_dom"/>
</dbReference>
<proteinExistence type="inferred from homology"/>
<dbReference type="Pfam" id="PF23635">
    <property type="entry name" value="Beta-prop_AT5G49610-like"/>
    <property type="match status" value="1"/>
</dbReference>
<dbReference type="GO" id="GO:0003777">
    <property type="term" value="F:microtubule motor activity"/>
    <property type="evidence" value="ECO:0007669"/>
    <property type="project" value="InterPro"/>
</dbReference>
<comment type="caution">
    <text evidence="7">The sequence shown here is derived from an EMBL/GenBank/DDBJ whole genome shotgun (WGS) entry which is preliminary data.</text>
</comment>
<dbReference type="GO" id="GO:0005874">
    <property type="term" value="C:microtubule"/>
    <property type="evidence" value="ECO:0007669"/>
    <property type="project" value="UniProtKB-KW"/>
</dbReference>
<dbReference type="Pfam" id="PF00646">
    <property type="entry name" value="F-box"/>
    <property type="match status" value="1"/>
</dbReference>
<dbReference type="Pfam" id="PF00225">
    <property type="entry name" value="Kinesin"/>
    <property type="match status" value="1"/>
</dbReference>
<sequence length="723" mass="77742">MLQHPSKPSSHSQPKGGHRGFIVYISRFDQEGKECIVAKMNFLVLAGYVDPKQINNGGGLALPNCNKSMYALMNVVQSLNSNQSFIPYRQSKLTRILRDSLFASLLCSGCFAAATVFAVISSAAVTVFAVISSAAATVKRLLRSEANRLNAVLIACLDEFSSQDTVSTLSLASRSSQVVNEQCYNLSLGARSSSKSNANHSASAKNLSSSVIDKHNRSQLNKSALKASRTPAANQRSKVTTCSSKKPASALSTYANQRGVKPALSGRKLFCPGTNLPKEDEIVAAPTKELQSSLGMEIQGPLPNPILRRAEGTMAAAAKLSDDLVGDIFLRLSPDDPVCLLRASLVCKRWRRILADPAFRRRHRALHRMPPVVGFIAMVNGAVPYASRFVANNSASGRPASCDLPPGLMLDCLHGRALFLITAPWNLSGTNPGTNLICDLVVCDPLTKEKYVPSPLPTVFPHNCAAAVLCAAVAEGCNHRACHKGPFLVVFISSHSPNQDLHNVTSAFVYSSVTGDWSKSISVEHPGASIDIMHCPGTLVGDKLYFSCVIMHYAFEYVLGAHRLSIIKLPPPLLSKSMFSFLMSMEDGGLGCIGVEGEPTPCLCLWSRVLAPQGDGVESWEVGRTIELETLLPKGALPAQRLSDPSSMPSAHVVGVAEGTDVVFVGTKKHVNRGAVYMVQLNSRKARKVYEKCTRVVPYTSFCIPVMDSASTDEDQIGVVSRA</sequence>
<dbReference type="InterPro" id="IPR036047">
    <property type="entry name" value="F-box-like_dom_sf"/>
</dbReference>
<dbReference type="Gene3D" id="1.20.1280.50">
    <property type="match status" value="1"/>
</dbReference>
<dbReference type="Gene3D" id="3.40.850.10">
    <property type="entry name" value="Kinesin motor domain"/>
    <property type="match status" value="1"/>
</dbReference>
<protein>
    <recommendedName>
        <fullName evidence="6">Kinesin motor domain-containing protein</fullName>
    </recommendedName>
</protein>
<keyword evidence="5" id="KW-0812">Transmembrane</keyword>
<keyword evidence="5" id="KW-0472">Membrane</keyword>
<evidence type="ECO:0000259" key="6">
    <source>
        <dbReference type="PROSITE" id="PS50067"/>
    </source>
</evidence>
<keyword evidence="8" id="KW-1185">Reference proteome</keyword>
<dbReference type="Gramene" id="TVU07898">
    <property type="protein sequence ID" value="TVU07898"/>
    <property type="gene ID" value="EJB05_41274"/>
</dbReference>
<dbReference type="InterPro" id="IPR027417">
    <property type="entry name" value="P-loop_NTPase"/>
</dbReference>
<dbReference type="InterPro" id="IPR036961">
    <property type="entry name" value="Kinesin_motor_dom_sf"/>
</dbReference>
<dbReference type="Proteomes" id="UP000324897">
    <property type="component" value="Chromosome 3"/>
</dbReference>
<dbReference type="GO" id="GO:0005524">
    <property type="term" value="F:ATP binding"/>
    <property type="evidence" value="ECO:0007669"/>
    <property type="project" value="InterPro"/>
</dbReference>
<dbReference type="InterPro" id="IPR001810">
    <property type="entry name" value="F-box_dom"/>
</dbReference>
<gene>
    <name evidence="7" type="ORF">EJB05_41274</name>
</gene>